<evidence type="ECO:0000313" key="2">
    <source>
        <dbReference type="Proteomes" id="UP001327560"/>
    </source>
</evidence>
<dbReference type="AlphaFoldDB" id="A0AAQ3Q1Z8"/>
<keyword evidence="2" id="KW-1185">Reference proteome</keyword>
<dbReference type="Gene3D" id="1.10.238.10">
    <property type="entry name" value="EF-hand"/>
    <property type="match status" value="1"/>
</dbReference>
<name>A0AAQ3Q1Z8_9LILI</name>
<dbReference type="Proteomes" id="UP001327560">
    <property type="component" value="Chromosome 1"/>
</dbReference>
<dbReference type="InterPro" id="IPR011992">
    <property type="entry name" value="EF-hand-dom_pair"/>
</dbReference>
<sequence>MDRLLGGKEEEEMCEEIEVFDHNGNGDGFITVEKLRLVLASFRIKQGRTAEDCNRMTSTVDVDDNGMMDCKRMTRSFVGNQLDYTGATLWSTSDAASAPPLG</sequence>
<reference evidence="1 2" key="1">
    <citation type="submission" date="2023-10" db="EMBL/GenBank/DDBJ databases">
        <title>Chromosome-scale genome assembly provides insights into flower coloration mechanisms of Canna indica.</title>
        <authorList>
            <person name="Li C."/>
        </authorList>
    </citation>
    <scope>NUCLEOTIDE SEQUENCE [LARGE SCALE GENOMIC DNA]</scope>
    <source>
        <tissue evidence="1">Flower</tissue>
    </source>
</reference>
<gene>
    <name evidence="1" type="ORF">Cni_G02235</name>
</gene>
<evidence type="ECO:0000313" key="1">
    <source>
        <dbReference type="EMBL" id="WOK93535.1"/>
    </source>
</evidence>
<protein>
    <submittedName>
        <fullName evidence="1">Calmodulin-like protein 3</fullName>
    </submittedName>
</protein>
<dbReference type="SUPFAM" id="SSF47473">
    <property type="entry name" value="EF-hand"/>
    <property type="match status" value="1"/>
</dbReference>
<accession>A0AAQ3Q1Z8</accession>
<organism evidence="1 2">
    <name type="scientific">Canna indica</name>
    <name type="common">Indian-shot</name>
    <dbReference type="NCBI Taxonomy" id="4628"/>
    <lineage>
        <taxon>Eukaryota</taxon>
        <taxon>Viridiplantae</taxon>
        <taxon>Streptophyta</taxon>
        <taxon>Embryophyta</taxon>
        <taxon>Tracheophyta</taxon>
        <taxon>Spermatophyta</taxon>
        <taxon>Magnoliopsida</taxon>
        <taxon>Liliopsida</taxon>
        <taxon>Zingiberales</taxon>
        <taxon>Cannaceae</taxon>
        <taxon>Canna</taxon>
    </lineage>
</organism>
<proteinExistence type="predicted"/>
<dbReference type="EMBL" id="CP136890">
    <property type="protein sequence ID" value="WOK93535.1"/>
    <property type="molecule type" value="Genomic_DNA"/>
</dbReference>